<dbReference type="AlphaFoldDB" id="A0AAE3N4P8"/>
<dbReference type="Proteomes" id="UP001212602">
    <property type="component" value="Unassembled WGS sequence"/>
</dbReference>
<keyword evidence="3" id="KW-1185">Reference proteome</keyword>
<name>A0AAE3N4P8_9BURK</name>
<accession>A0AAE3N4P8</accession>
<evidence type="ECO:0000313" key="3">
    <source>
        <dbReference type="Proteomes" id="UP001212602"/>
    </source>
</evidence>
<keyword evidence="1" id="KW-0732">Signal</keyword>
<reference evidence="2" key="1">
    <citation type="submission" date="2023-01" db="EMBL/GenBank/DDBJ databases">
        <title>Xenophilus mangrovi sp. nov., isolated from soil of Mangrove nature reserve.</title>
        <authorList>
            <person name="Xu S."/>
            <person name="Liu Z."/>
            <person name="Xu Y."/>
        </authorList>
    </citation>
    <scope>NUCLEOTIDE SEQUENCE</scope>
    <source>
        <strain evidence="2">YW8</strain>
    </source>
</reference>
<dbReference type="RefSeq" id="WP_271426123.1">
    <property type="nucleotide sequence ID" value="NZ_JAQIPB010000001.1"/>
</dbReference>
<comment type="caution">
    <text evidence="2">The sequence shown here is derived from an EMBL/GenBank/DDBJ whole genome shotgun (WGS) entry which is preliminary data.</text>
</comment>
<gene>
    <name evidence="2" type="ORF">PGB34_00570</name>
</gene>
<feature type="chain" id="PRO_5042146814" description="PXPV repeat-containing protein" evidence="1">
    <location>
        <begin position="31"/>
        <end position="112"/>
    </location>
</feature>
<sequence>MSLSTSSFFKWAAAAALGASALVAANTAQAQVSWSVGVHAPGVSVGVANPAPVYYAPAPVYYAPPPVYYRPPPPVYRPAPVYYGPPPVYYGPPRYYGPRHHHHRHHGRGHWR</sequence>
<proteinExistence type="predicted"/>
<evidence type="ECO:0000313" key="2">
    <source>
        <dbReference type="EMBL" id="MDA7414843.1"/>
    </source>
</evidence>
<dbReference type="EMBL" id="JAQIPB010000001">
    <property type="protein sequence ID" value="MDA7414843.1"/>
    <property type="molecule type" value="Genomic_DNA"/>
</dbReference>
<feature type="signal peptide" evidence="1">
    <location>
        <begin position="1"/>
        <end position="30"/>
    </location>
</feature>
<evidence type="ECO:0000256" key="1">
    <source>
        <dbReference type="SAM" id="SignalP"/>
    </source>
</evidence>
<organism evidence="2 3">
    <name type="scientific">Xenophilus arseniciresistens</name>
    <dbReference type="NCBI Taxonomy" id="1283306"/>
    <lineage>
        <taxon>Bacteria</taxon>
        <taxon>Pseudomonadati</taxon>
        <taxon>Pseudomonadota</taxon>
        <taxon>Betaproteobacteria</taxon>
        <taxon>Burkholderiales</taxon>
        <taxon>Comamonadaceae</taxon>
        <taxon>Xenophilus</taxon>
    </lineage>
</organism>
<protein>
    <recommendedName>
        <fullName evidence="4">PXPV repeat-containing protein</fullName>
    </recommendedName>
</protein>
<evidence type="ECO:0008006" key="4">
    <source>
        <dbReference type="Google" id="ProtNLM"/>
    </source>
</evidence>